<dbReference type="PANTHER" id="PTHR11042">
    <property type="entry name" value="EUKARYOTIC TRANSLATION INITIATION FACTOR 2-ALPHA KINASE EIF2-ALPHA KINASE -RELATED"/>
    <property type="match status" value="1"/>
</dbReference>
<dbReference type="PANTHER" id="PTHR11042:SF195">
    <property type="entry name" value="KINASE, PUTATIVE (AFU_ORTHOLOGUE AFUA_2G16620)-RELATED"/>
    <property type="match status" value="1"/>
</dbReference>
<dbReference type="SMART" id="SM00220">
    <property type="entry name" value="S_TKc"/>
    <property type="match status" value="1"/>
</dbReference>
<comment type="similarity">
    <text evidence="5">Belongs to the protein kinase superfamily. Ser/Thr protein kinase family. GCN2 subfamily.</text>
</comment>
<dbReference type="Proteomes" id="UP000234275">
    <property type="component" value="Unassembled WGS sequence"/>
</dbReference>
<evidence type="ECO:0000259" key="8">
    <source>
        <dbReference type="PROSITE" id="PS50011"/>
    </source>
</evidence>
<evidence type="ECO:0000256" key="7">
    <source>
        <dbReference type="SAM" id="MobiDB-lite"/>
    </source>
</evidence>
<dbReference type="PROSITE" id="PS00108">
    <property type="entry name" value="PROTEIN_KINASE_ST"/>
    <property type="match status" value="1"/>
</dbReference>
<keyword evidence="4 6" id="KW-0067">ATP-binding</keyword>
<dbReference type="VEuPathDB" id="FungiDB:P170DRAFT_356166"/>
<evidence type="ECO:0000256" key="4">
    <source>
        <dbReference type="ARBA" id="ARBA00022840"/>
    </source>
</evidence>
<dbReference type="InterPro" id="IPR008271">
    <property type="entry name" value="Ser/Thr_kinase_AS"/>
</dbReference>
<feature type="domain" description="Protein kinase" evidence="8">
    <location>
        <begin position="267"/>
        <end position="719"/>
    </location>
</feature>
<feature type="binding site" evidence="6">
    <location>
        <position position="297"/>
    </location>
    <ligand>
        <name>ATP</name>
        <dbReference type="ChEBI" id="CHEBI:30616"/>
    </ligand>
</feature>
<evidence type="ECO:0000256" key="3">
    <source>
        <dbReference type="ARBA" id="ARBA00022777"/>
    </source>
</evidence>
<dbReference type="EMBL" id="MSFO01000003">
    <property type="protein sequence ID" value="PLB51202.1"/>
    <property type="molecule type" value="Genomic_DNA"/>
</dbReference>
<dbReference type="RefSeq" id="XP_024706504.1">
    <property type="nucleotide sequence ID" value="XM_024844130.1"/>
</dbReference>
<keyword evidence="2 6" id="KW-0547">Nucleotide-binding</keyword>
<evidence type="ECO:0000256" key="1">
    <source>
        <dbReference type="ARBA" id="ARBA00022679"/>
    </source>
</evidence>
<dbReference type="Pfam" id="PF00069">
    <property type="entry name" value="Pkinase"/>
    <property type="match status" value="2"/>
</dbReference>
<dbReference type="PROSITE" id="PS00107">
    <property type="entry name" value="PROTEIN_KINASE_ATP"/>
    <property type="match status" value="1"/>
</dbReference>
<protein>
    <submittedName>
        <fullName evidence="9">Kinase-like protein</fullName>
    </submittedName>
</protein>
<sequence>MSMFRSAADSSSSDSESSSSHDGIETAEVTIDSAAQKTQKKGKSTTTPPLLTRGDHEPGDQGSIEGLDVGADRHSSMLTAALLEFFCITRATDILNIQQPHMQYSRDSPESQALGKRMYEHKSQFLSSRGVVATGVHKEELGPARQYYRDNLDLLGISALEDLNIGDIQGQVSPLDSDGKLALAPKPSNTMQILSNPGYASLPSPKFRAPPRHPGFGRDAIKNFRLDLSSLPALSSPLSGNSPVGFPLFDQNTQTPTEKTSRYASEFSEVNIVGRGSFGEVYHVINHIDGQSYAVKKIPISQRRLEQLQCGGENQLEAIMKEIRTLARLEHKNVVRYYSAWVEKARLASYVPPDPQGSVKTEDTQTESLTLDSHDDQSFGVVFGHSEDSAADIKSEPLGEDDEEIESIPRDFTGPSLSTFGGTDNDIFTDGLSNDASQLQVQRRPRDAPALVLHIQMSLHPISLGSYLSPEPGKAALDHEEIPRRHCFHLVPSLKMMMRIISGVDYLHAKGIVHRDLKPANIFLSSPETKRLDGCLPCESAHQTSLRYCHPRIGDFGLVADISHITEQSPTTPTSALQSGAKVHRVVGTEFYRPPFVNSEAGTPTDPGNPNTPSFYTIDESLDIYALGVILFELLYRLNTKMERQLVLSDLTRAPQGQTPTGPSFPTDFAHKVDMGDLVLDNGSSIADSLMACIRGMMDPLPTQRWTCMHTKKYLQDILAVAEKACAESFTHAE</sequence>
<comment type="caution">
    <text evidence="9">The sequence shown here is derived from an EMBL/GenBank/DDBJ whole genome shotgun (WGS) entry which is preliminary data.</text>
</comment>
<dbReference type="GeneID" id="36551830"/>
<evidence type="ECO:0000256" key="2">
    <source>
        <dbReference type="ARBA" id="ARBA00022741"/>
    </source>
</evidence>
<dbReference type="InterPro" id="IPR050339">
    <property type="entry name" value="CC_SR_Kinase"/>
</dbReference>
<dbReference type="GO" id="GO:0005634">
    <property type="term" value="C:nucleus"/>
    <property type="evidence" value="ECO:0007669"/>
    <property type="project" value="TreeGrafter"/>
</dbReference>
<dbReference type="InterPro" id="IPR011009">
    <property type="entry name" value="Kinase-like_dom_sf"/>
</dbReference>
<feature type="region of interest" description="Disordered" evidence="7">
    <location>
        <begin position="1"/>
        <end position="68"/>
    </location>
</feature>
<dbReference type="GO" id="GO:0005829">
    <property type="term" value="C:cytosol"/>
    <property type="evidence" value="ECO:0007669"/>
    <property type="project" value="TreeGrafter"/>
</dbReference>
<organism evidence="9 10">
    <name type="scientific">Aspergillus steynii IBT 23096</name>
    <dbReference type="NCBI Taxonomy" id="1392250"/>
    <lineage>
        <taxon>Eukaryota</taxon>
        <taxon>Fungi</taxon>
        <taxon>Dikarya</taxon>
        <taxon>Ascomycota</taxon>
        <taxon>Pezizomycotina</taxon>
        <taxon>Eurotiomycetes</taxon>
        <taxon>Eurotiomycetidae</taxon>
        <taxon>Eurotiales</taxon>
        <taxon>Aspergillaceae</taxon>
        <taxon>Aspergillus</taxon>
        <taxon>Aspergillus subgen. Circumdati</taxon>
    </lineage>
</organism>
<dbReference type="InterPro" id="IPR000719">
    <property type="entry name" value="Prot_kinase_dom"/>
</dbReference>
<dbReference type="GO" id="GO:0005524">
    <property type="term" value="F:ATP binding"/>
    <property type="evidence" value="ECO:0007669"/>
    <property type="project" value="UniProtKB-UniRule"/>
</dbReference>
<evidence type="ECO:0000313" key="9">
    <source>
        <dbReference type="EMBL" id="PLB51202.1"/>
    </source>
</evidence>
<evidence type="ECO:0000256" key="5">
    <source>
        <dbReference type="ARBA" id="ARBA00037982"/>
    </source>
</evidence>
<keyword evidence="10" id="KW-1185">Reference proteome</keyword>
<dbReference type="OrthoDB" id="1405469at2759"/>
<keyword evidence="3 9" id="KW-0418">Kinase</keyword>
<accession>A0A2I2GEB7</accession>
<dbReference type="Gene3D" id="1.10.510.10">
    <property type="entry name" value="Transferase(Phosphotransferase) domain 1"/>
    <property type="match status" value="1"/>
</dbReference>
<dbReference type="GO" id="GO:0004694">
    <property type="term" value="F:eukaryotic translation initiation factor 2alpha kinase activity"/>
    <property type="evidence" value="ECO:0007669"/>
    <property type="project" value="TreeGrafter"/>
</dbReference>
<proteinExistence type="inferred from homology"/>
<feature type="compositionally biased region" description="Low complexity" evidence="7">
    <location>
        <begin position="1"/>
        <end position="20"/>
    </location>
</feature>
<dbReference type="FunFam" id="3.30.200.20:FF:000787">
    <property type="entry name" value="Protein kinase, putative (AFU_orthologue AFUA_2G16620)"/>
    <property type="match status" value="1"/>
</dbReference>
<evidence type="ECO:0000256" key="6">
    <source>
        <dbReference type="PROSITE-ProRule" id="PRU10141"/>
    </source>
</evidence>
<dbReference type="AlphaFoldDB" id="A0A2I2GEB7"/>
<dbReference type="STRING" id="1392250.A0A2I2GEB7"/>
<dbReference type="Gene3D" id="3.30.200.20">
    <property type="entry name" value="Phosphorylase Kinase, domain 1"/>
    <property type="match status" value="1"/>
</dbReference>
<dbReference type="InterPro" id="IPR017441">
    <property type="entry name" value="Protein_kinase_ATP_BS"/>
</dbReference>
<dbReference type="PROSITE" id="PS50011">
    <property type="entry name" value="PROTEIN_KINASE_DOM"/>
    <property type="match status" value="1"/>
</dbReference>
<keyword evidence="1" id="KW-0808">Transferase</keyword>
<reference evidence="9 10" key="1">
    <citation type="submission" date="2016-12" db="EMBL/GenBank/DDBJ databases">
        <title>The genomes of Aspergillus section Nigri reveals drivers in fungal speciation.</title>
        <authorList>
            <consortium name="DOE Joint Genome Institute"/>
            <person name="Vesth T.C."/>
            <person name="Nybo J."/>
            <person name="Theobald S."/>
            <person name="Brandl J."/>
            <person name="Frisvad J.C."/>
            <person name="Nielsen K.F."/>
            <person name="Lyhne E.K."/>
            <person name="Kogle M.E."/>
            <person name="Kuo A."/>
            <person name="Riley R."/>
            <person name="Clum A."/>
            <person name="Nolan M."/>
            <person name="Lipzen A."/>
            <person name="Salamov A."/>
            <person name="Henrissat B."/>
            <person name="Wiebenga A."/>
            <person name="De Vries R.P."/>
            <person name="Grigoriev I.V."/>
            <person name="Mortensen U.H."/>
            <person name="Andersen M.R."/>
            <person name="Baker S.E."/>
        </authorList>
    </citation>
    <scope>NUCLEOTIDE SEQUENCE [LARGE SCALE GENOMIC DNA]</scope>
    <source>
        <strain evidence="9 10">IBT 23096</strain>
    </source>
</reference>
<dbReference type="SUPFAM" id="SSF56112">
    <property type="entry name" value="Protein kinase-like (PK-like)"/>
    <property type="match status" value="1"/>
</dbReference>
<evidence type="ECO:0000313" key="10">
    <source>
        <dbReference type="Proteomes" id="UP000234275"/>
    </source>
</evidence>
<dbReference type="GO" id="GO:1990625">
    <property type="term" value="P:negative regulation of cytoplasmic translational initiation in response to stress"/>
    <property type="evidence" value="ECO:0007669"/>
    <property type="project" value="TreeGrafter"/>
</dbReference>
<gene>
    <name evidence="9" type="ORF">P170DRAFT_356166</name>
</gene>
<name>A0A2I2GEB7_9EURO</name>